<name>A0A1G4VH35_9MYCO</name>
<gene>
    <name evidence="1" type="ORF">SAMN02799620_00816</name>
</gene>
<protein>
    <submittedName>
        <fullName evidence="1">Uncharacterized protein</fullName>
    </submittedName>
</protein>
<evidence type="ECO:0000313" key="1">
    <source>
        <dbReference type="EMBL" id="SCX06121.1"/>
    </source>
</evidence>
<sequence>MPFPTLLHMSWPDSRPSVVAPCPHCDTETVWLQLAYGSWQLFDARMHPTEDSAAGNRFAIRRQSRQVIDLDDVLENRWPATCLQLHKFACPESFDQTRFHQRRPRQANDIDLEDLWQRLAVRRDALQAEAG</sequence>
<organism evidence="1 2">
    <name type="scientific">Mycolicibacterium fluoranthenivorans</name>
    <dbReference type="NCBI Taxonomy" id="258505"/>
    <lineage>
        <taxon>Bacteria</taxon>
        <taxon>Bacillati</taxon>
        <taxon>Actinomycetota</taxon>
        <taxon>Actinomycetes</taxon>
        <taxon>Mycobacteriales</taxon>
        <taxon>Mycobacteriaceae</taxon>
        <taxon>Mycolicibacterium</taxon>
    </lineage>
</organism>
<accession>A0A1G4VH35</accession>
<proteinExistence type="predicted"/>
<dbReference type="AlphaFoldDB" id="A0A1G4VH35"/>
<dbReference type="Proteomes" id="UP000199707">
    <property type="component" value="Unassembled WGS sequence"/>
</dbReference>
<reference evidence="2" key="1">
    <citation type="submission" date="2016-10" db="EMBL/GenBank/DDBJ databases">
        <authorList>
            <person name="Varghese N."/>
            <person name="Submissions S."/>
        </authorList>
    </citation>
    <scope>NUCLEOTIDE SEQUENCE [LARGE SCALE GENOMIC DNA]</scope>
    <source>
        <strain evidence="2">UNC267MFSha1.1M11</strain>
    </source>
</reference>
<dbReference type="STRING" id="1502745.SAMN02799620_00816"/>
<dbReference type="EMBL" id="FMUB01000002">
    <property type="protein sequence ID" value="SCX06121.1"/>
    <property type="molecule type" value="Genomic_DNA"/>
</dbReference>
<evidence type="ECO:0000313" key="2">
    <source>
        <dbReference type="Proteomes" id="UP000199707"/>
    </source>
</evidence>